<dbReference type="InParanoid" id="K1X8Y5"/>
<reference evidence="2 3" key="1">
    <citation type="journal article" date="2012" name="BMC Genomics">
        <title>Sequencing the genome of Marssonina brunnea reveals fungus-poplar co-evolution.</title>
        <authorList>
            <person name="Zhu S."/>
            <person name="Cao Y.-Z."/>
            <person name="Jiang C."/>
            <person name="Tan B.-Y."/>
            <person name="Wang Z."/>
            <person name="Feng S."/>
            <person name="Zhang L."/>
            <person name="Su X.-H."/>
            <person name="Brejova B."/>
            <person name="Vinar T."/>
            <person name="Xu M."/>
            <person name="Wang M.-X."/>
            <person name="Zhang S.-G."/>
            <person name="Huang M.-R."/>
            <person name="Wu R."/>
            <person name="Zhou Y."/>
        </authorList>
    </citation>
    <scope>NUCLEOTIDE SEQUENCE [LARGE SCALE GENOMIC DNA]</scope>
    <source>
        <strain evidence="2 3">MB_m1</strain>
    </source>
</reference>
<sequence>MSYINAYVHATSVGLEVSEYARYHRNRVDYIDEKRAVEMGYIGIPAPFCAQRIPYLDAFPLFQELPVELRSLIWGWLAYTEEPRIVTMSWAIYDSVLPNYVLLPEKNRPVLVRQICRETRNNVTSYGYVTFPNPVIQGNDVVVHSDLDMLYLTWPEHCTTPFSMDPETLTAALEAGRALSRLRSVAFCATATPLKGYLDVLRKITKLELVVLVAARVPRNPDREDGKFVLKSFDSKLLGFFNEISLPELDEYGDFDYDCVEFASCSWHLNPRKVYSVFKFQGLLERRDVDGQGRMAPEVVIVDENVTSDGQEIRDHYEYEVHHQNTFRTWTDLYRTRRKYRPIHVDTENRMSREELIVGHLGCCRARYDEPPEKLRIWFSPVYDLDLFAE</sequence>
<dbReference type="OrthoDB" id="10280008at2759"/>
<proteinExistence type="predicted"/>
<dbReference type="Pfam" id="PF20150">
    <property type="entry name" value="2EXR"/>
    <property type="match status" value="1"/>
</dbReference>
<accession>K1X8Y5</accession>
<protein>
    <recommendedName>
        <fullName evidence="1">2EXR domain-containing protein</fullName>
    </recommendedName>
</protein>
<gene>
    <name evidence="2" type="ORF">MBM_04745</name>
</gene>
<evidence type="ECO:0000259" key="1">
    <source>
        <dbReference type="Pfam" id="PF20150"/>
    </source>
</evidence>
<dbReference type="Proteomes" id="UP000006753">
    <property type="component" value="Unassembled WGS sequence"/>
</dbReference>
<feature type="domain" description="2EXR" evidence="1">
    <location>
        <begin position="59"/>
        <end position="150"/>
    </location>
</feature>
<dbReference type="EMBL" id="JH921437">
    <property type="protein sequence ID" value="EKD17168.1"/>
    <property type="molecule type" value="Genomic_DNA"/>
</dbReference>
<organism evidence="2 3">
    <name type="scientific">Marssonina brunnea f. sp. multigermtubi (strain MB_m1)</name>
    <name type="common">Marssonina leaf spot fungus</name>
    <dbReference type="NCBI Taxonomy" id="1072389"/>
    <lineage>
        <taxon>Eukaryota</taxon>
        <taxon>Fungi</taxon>
        <taxon>Dikarya</taxon>
        <taxon>Ascomycota</taxon>
        <taxon>Pezizomycotina</taxon>
        <taxon>Leotiomycetes</taxon>
        <taxon>Helotiales</taxon>
        <taxon>Drepanopezizaceae</taxon>
        <taxon>Drepanopeziza</taxon>
    </lineage>
</organism>
<keyword evidence="3" id="KW-1185">Reference proteome</keyword>
<dbReference type="InterPro" id="IPR045518">
    <property type="entry name" value="2EXR"/>
</dbReference>
<dbReference type="AlphaFoldDB" id="K1X8Y5"/>
<dbReference type="KEGG" id="mbe:MBM_04745"/>
<evidence type="ECO:0000313" key="2">
    <source>
        <dbReference type="EMBL" id="EKD17168.1"/>
    </source>
</evidence>
<dbReference type="HOGENOM" id="CLU_708010_0_0_1"/>
<evidence type="ECO:0000313" key="3">
    <source>
        <dbReference type="Proteomes" id="UP000006753"/>
    </source>
</evidence>
<dbReference type="RefSeq" id="XP_007292634.1">
    <property type="nucleotide sequence ID" value="XM_007292572.1"/>
</dbReference>
<dbReference type="GeneID" id="18760680"/>
<name>K1X8Y5_MARBU</name>